<feature type="compositionally biased region" description="Polar residues" evidence="3">
    <location>
        <begin position="393"/>
        <end position="406"/>
    </location>
</feature>
<sequence>MASLSFALLPEAASQFYDMLSCLAKFSDTVSIEAREDRLLICTLNSSRSGYAGFTLDYPQFFSEYSFNLARPTTSSTSVNKYSFRILNKALISAFRSRVADQRTRNTTVDKWVVTVQDRLDETECRLVIQAICNGGITKTYRLTFEEAEVTFALFEKNEAKNCWVISSTMLKENTDFFGPRAEQLDICHENGKISFISFTEKIVNAKKEVLKHPLQTTIAINAPDFEECEVLEQLHITISVKEFRSVVAHAASLNVSLRATYSRPSRPLQFSYGLNGVKSQFILMTAGEYRGPQVQPTAQEPLSVLSRPTNITVPITADNTMGAPPVPRMAQRKPNESNRALGRVSPVKAKAVSQQNETLFVRDDDEAWDPPNFDTEESVRWDASGDFSQLQSFRDSGTVSGQSAGPATENVDTEVPATQRVSQIRGLWG</sequence>
<dbReference type="GO" id="GO:0030896">
    <property type="term" value="C:checkpoint clamp complex"/>
    <property type="evidence" value="ECO:0007669"/>
    <property type="project" value="UniProtKB-UniRule"/>
</dbReference>
<organism evidence="4">
    <name type="scientific">Eremomyces bilateralis CBS 781.70</name>
    <dbReference type="NCBI Taxonomy" id="1392243"/>
    <lineage>
        <taxon>Eukaryota</taxon>
        <taxon>Fungi</taxon>
        <taxon>Dikarya</taxon>
        <taxon>Ascomycota</taxon>
        <taxon>Pezizomycotina</taxon>
        <taxon>Dothideomycetes</taxon>
        <taxon>Dothideomycetes incertae sedis</taxon>
        <taxon>Eremomycetales</taxon>
        <taxon>Eremomycetaceae</taxon>
        <taxon>Eremomyces</taxon>
    </lineage>
</organism>
<dbReference type="GO" id="GO:0000076">
    <property type="term" value="P:DNA replication checkpoint signaling"/>
    <property type="evidence" value="ECO:0007669"/>
    <property type="project" value="TreeGrafter"/>
</dbReference>
<dbReference type="InterPro" id="IPR046938">
    <property type="entry name" value="DNA_clamp_sf"/>
</dbReference>
<proteinExistence type="inferred from homology"/>
<comment type="function">
    <text evidence="2">Acts in DNA repair and mutagenesis. Involved in promoting resistance to ionizing radiation and UV light, as well as regulating cell cycle progression after irradiation.</text>
</comment>
<comment type="similarity">
    <text evidence="1 2">Belongs to the rad9 family.</text>
</comment>
<reference evidence="6" key="2">
    <citation type="submission" date="2020-04" db="EMBL/GenBank/DDBJ databases">
        <authorList>
            <consortium name="NCBI Genome Project"/>
        </authorList>
    </citation>
    <scope>NUCLEOTIDE SEQUENCE</scope>
    <source>
        <strain evidence="6">CBS 781.70</strain>
    </source>
</reference>
<feature type="region of interest" description="Disordered" evidence="3">
    <location>
        <begin position="393"/>
        <end position="419"/>
    </location>
</feature>
<dbReference type="GO" id="GO:0006281">
    <property type="term" value="P:DNA repair"/>
    <property type="evidence" value="ECO:0007669"/>
    <property type="project" value="UniProtKB-UniRule"/>
</dbReference>
<dbReference type="InterPro" id="IPR026584">
    <property type="entry name" value="Rad9"/>
</dbReference>
<reference evidence="6" key="3">
    <citation type="submission" date="2025-04" db="UniProtKB">
        <authorList>
            <consortium name="RefSeq"/>
        </authorList>
    </citation>
    <scope>IDENTIFICATION</scope>
    <source>
        <strain evidence="6">CBS 781.70</strain>
    </source>
</reference>
<accession>A0A6G1G4P5</accession>
<dbReference type="RefSeq" id="XP_033534619.1">
    <property type="nucleotide sequence ID" value="XM_033679393.1"/>
</dbReference>
<dbReference type="GO" id="GO:0071479">
    <property type="term" value="P:cellular response to ionizing radiation"/>
    <property type="evidence" value="ECO:0007669"/>
    <property type="project" value="TreeGrafter"/>
</dbReference>
<name>A0A6G1G4P5_9PEZI</name>
<dbReference type="SUPFAM" id="SSF55979">
    <property type="entry name" value="DNA clamp"/>
    <property type="match status" value="1"/>
</dbReference>
<evidence type="ECO:0000256" key="2">
    <source>
        <dbReference type="PIRNR" id="PIRNR009303"/>
    </source>
</evidence>
<dbReference type="PANTHER" id="PTHR15237">
    <property type="entry name" value="DNA REPAIR PROTEIN RAD9"/>
    <property type="match status" value="1"/>
</dbReference>
<dbReference type="Gene3D" id="3.70.10.10">
    <property type="match status" value="1"/>
</dbReference>
<evidence type="ECO:0000256" key="3">
    <source>
        <dbReference type="SAM" id="MobiDB-lite"/>
    </source>
</evidence>
<evidence type="ECO:0000313" key="5">
    <source>
        <dbReference type="Proteomes" id="UP000504638"/>
    </source>
</evidence>
<dbReference type="Proteomes" id="UP000504638">
    <property type="component" value="Unplaced"/>
</dbReference>
<dbReference type="OrthoDB" id="60092at2759"/>
<keyword evidence="2" id="KW-0227">DNA damage</keyword>
<keyword evidence="5" id="KW-1185">Reference proteome</keyword>
<dbReference type="GO" id="GO:0031573">
    <property type="term" value="P:mitotic intra-S DNA damage checkpoint signaling"/>
    <property type="evidence" value="ECO:0007669"/>
    <property type="project" value="TreeGrafter"/>
</dbReference>
<dbReference type="GeneID" id="54419963"/>
<evidence type="ECO:0000313" key="6">
    <source>
        <dbReference type="RefSeq" id="XP_033534619.1"/>
    </source>
</evidence>
<evidence type="ECO:0000313" key="4">
    <source>
        <dbReference type="EMBL" id="KAF1812988.1"/>
    </source>
</evidence>
<gene>
    <name evidence="4 6" type="ORF">P152DRAFT_458158</name>
</gene>
<dbReference type="EMBL" id="ML975156">
    <property type="protein sequence ID" value="KAF1812988.1"/>
    <property type="molecule type" value="Genomic_DNA"/>
</dbReference>
<dbReference type="PANTHER" id="PTHR15237:SF0">
    <property type="entry name" value="CELL CYCLE CHECKPOINT CONTROL PROTEIN"/>
    <property type="match status" value="1"/>
</dbReference>
<dbReference type="Pfam" id="PF04139">
    <property type="entry name" value="Rad9"/>
    <property type="match status" value="1"/>
</dbReference>
<evidence type="ECO:0000256" key="1">
    <source>
        <dbReference type="ARBA" id="ARBA00008494"/>
    </source>
</evidence>
<protein>
    <recommendedName>
        <fullName evidence="2">DNA repair protein rad9</fullName>
    </recommendedName>
</protein>
<feature type="region of interest" description="Disordered" evidence="3">
    <location>
        <begin position="315"/>
        <end position="349"/>
    </location>
</feature>
<dbReference type="AlphaFoldDB" id="A0A6G1G4P5"/>
<dbReference type="PIRSF" id="PIRSF009303">
    <property type="entry name" value="Cell_cycle_RAD9"/>
    <property type="match status" value="1"/>
</dbReference>
<dbReference type="InterPro" id="IPR007268">
    <property type="entry name" value="Rad9/Ddc1"/>
</dbReference>
<reference evidence="4 6" key="1">
    <citation type="submission" date="2020-01" db="EMBL/GenBank/DDBJ databases">
        <authorList>
            <consortium name="DOE Joint Genome Institute"/>
            <person name="Haridas S."/>
            <person name="Albert R."/>
            <person name="Binder M."/>
            <person name="Bloem J."/>
            <person name="Labutti K."/>
            <person name="Salamov A."/>
            <person name="Andreopoulos B."/>
            <person name="Baker S.E."/>
            <person name="Barry K."/>
            <person name="Bills G."/>
            <person name="Bluhm B.H."/>
            <person name="Cannon C."/>
            <person name="Castanera R."/>
            <person name="Culley D.E."/>
            <person name="Daum C."/>
            <person name="Ezra D."/>
            <person name="Gonzalez J.B."/>
            <person name="Henrissat B."/>
            <person name="Kuo A."/>
            <person name="Liang C."/>
            <person name="Lipzen A."/>
            <person name="Lutzoni F."/>
            <person name="Magnuson J."/>
            <person name="Mondo S."/>
            <person name="Nolan M."/>
            <person name="Ohm R."/>
            <person name="Pangilinan J."/>
            <person name="Park H.-J."/>
            <person name="Ramirez L."/>
            <person name="Alfaro M."/>
            <person name="Sun H."/>
            <person name="Tritt A."/>
            <person name="Yoshinaga Y."/>
            <person name="Zwiers L.-H."/>
            <person name="Turgeon B.G."/>
            <person name="Goodwin S.B."/>
            <person name="Spatafora J.W."/>
            <person name="Crous P.W."/>
            <person name="Grigoriev I.V."/>
        </authorList>
    </citation>
    <scope>NUCLEOTIDE SEQUENCE</scope>
    <source>
        <strain evidence="4 6">CBS 781.70</strain>
    </source>
</reference>